<accession>A0A1G8NGY6</accession>
<name>A0A1G8NGY6_9RHOB</name>
<protein>
    <submittedName>
        <fullName evidence="3">Hpt domain-containing protein</fullName>
    </submittedName>
</protein>
<evidence type="ECO:0000313" key="3">
    <source>
        <dbReference type="EMBL" id="SDI79418.1"/>
    </source>
</evidence>
<dbReference type="Proteomes" id="UP000199382">
    <property type="component" value="Unassembled WGS sequence"/>
</dbReference>
<proteinExistence type="predicted"/>
<keyword evidence="4" id="KW-1185">Reference proteome</keyword>
<dbReference type="SUPFAM" id="SSF47226">
    <property type="entry name" value="Histidine-containing phosphotransfer domain, HPT domain"/>
    <property type="match status" value="1"/>
</dbReference>
<reference evidence="3 4" key="1">
    <citation type="submission" date="2016-10" db="EMBL/GenBank/DDBJ databases">
        <authorList>
            <person name="de Groot N.N."/>
        </authorList>
    </citation>
    <scope>NUCLEOTIDE SEQUENCE [LARGE SCALE GENOMIC DNA]</scope>
    <source>
        <strain evidence="3 4">DSM 25294</strain>
    </source>
</reference>
<dbReference type="EMBL" id="FNEK01000007">
    <property type="protein sequence ID" value="SDI79418.1"/>
    <property type="molecule type" value="Genomic_DNA"/>
</dbReference>
<feature type="domain" description="HPt" evidence="2">
    <location>
        <begin position="21"/>
        <end position="80"/>
    </location>
</feature>
<gene>
    <name evidence="3" type="ORF">SAMN04488026_100763</name>
</gene>
<dbReference type="InterPro" id="IPR036641">
    <property type="entry name" value="HPT_dom_sf"/>
</dbReference>
<dbReference type="OrthoDB" id="7867809at2"/>
<sequence length="110" mass="12409">MIDWKRVGDLKREIGASEFDEVVELFLEEVESVMDRLRENPNPDLFEEDFHFLKGCSANLGFADLAGFCLAGETMAARGEAAKVNLSQIFNCYERSKIFFFEGMENGLAA</sequence>
<dbReference type="AlphaFoldDB" id="A0A1G8NGY6"/>
<evidence type="ECO:0000256" key="1">
    <source>
        <dbReference type="ARBA" id="ARBA00023012"/>
    </source>
</evidence>
<dbReference type="STRING" id="571298.SAMN04488026_100763"/>
<dbReference type="Gene3D" id="1.20.120.160">
    <property type="entry name" value="HPT domain"/>
    <property type="match status" value="1"/>
</dbReference>
<dbReference type="GO" id="GO:0004672">
    <property type="term" value="F:protein kinase activity"/>
    <property type="evidence" value="ECO:0007669"/>
    <property type="project" value="UniProtKB-ARBA"/>
</dbReference>
<dbReference type="RefSeq" id="WP_093150967.1">
    <property type="nucleotide sequence ID" value="NZ_FNEK01000007.1"/>
</dbReference>
<keyword evidence="1" id="KW-0902">Two-component regulatory system</keyword>
<dbReference type="GO" id="GO:0000160">
    <property type="term" value="P:phosphorelay signal transduction system"/>
    <property type="evidence" value="ECO:0007669"/>
    <property type="project" value="UniProtKB-KW"/>
</dbReference>
<evidence type="ECO:0000313" key="4">
    <source>
        <dbReference type="Proteomes" id="UP000199382"/>
    </source>
</evidence>
<organism evidence="3 4">
    <name type="scientific">Aliiruegeria lutimaris</name>
    <dbReference type="NCBI Taxonomy" id="571298"/>
    <lineage>
        <taxon>Bacteria</taxon>
        <taxon>Pseudomonadati</taxon>
        <taxon>Pseudomonadota</taxon>
        <taxon>Alphaproteobacteria</taxon>
        <taxon>Rhodobacterales</taxon>
        <taxon>Roseobacteraceae</taxon>
        <taxon>Aliiruegeria</taxon>
    </lineage>
</organism>
<evidence type="ECO:0000259" key="2">
    <source>
        <dbReference type="Pfam" id="PF01627"/>
    </source>
</evidence>
<dbReference type="Pfam" id="PF01627">
    <property type="entry name" value="Hpt"/>
    <property type="match status" value="1"/>
</dbReference>
<dbReference type="InterPro" id="IPR008207">
    <property type="entry name" value="Sig_transdc_His_kin_Hpt_dom"/>
</dbReference>